<keyword evidence="2" id="KW-0732">Signal</keyword>
<name>A0A2U3L2N2_9BACT</name>
<dbReference type="SMART" id="SM00939">
    <property type="entry name" value="PepX_C"/>
    <property type="match status" value="1"/>
</dbReference>
<dbReference type="AlphaFoldDB" id="A0A2U3L2N2"/>
<evidence type="ECO:0000313" key="5">
    <source>
        <dbReference type="Proteomes" id="UP000238701"/>
    </source>
</evidence>
<dbReference type="PANTHER" id="PTHR22946:SF9">
    <property type="entry name" value="POLYKETIDE TRANSFERASE AF380"/>
    <property type="match status" value="1"/>
</dbReference>
<feature type="signal peptide" evidence="2">
    <location>
        <begin position="1"/>
        <end position="28"/>
    </location>
</feature>
<dbReference type="InterPro" id="IPR000383">
    <property type="entry name" value="Xaa-Pro-like_dom"/>
</dbReference>
<dbReference type="Proteomes" id="UP000238701">
    <property type="component" value="Unassembled WGS sequence"/>
</dbReference>
<dbReference type="Gene3D" id="2.60.120.260">
    <property type="entry name" value="Galactose-binding domain-like"/>
    <property type="match status" value="1"/>
</dbReference>
<gene>
    <name evidence="4" type="ORF">SBA1_630076</name>
</gene>
<proteinExistence type="predicted"/>
<dbReference type="SUPFAM" id="SSF49785">
    <property type="entry name" value="Galactose-binding domain-like"/>
    <property type="match status" value="1"/>
</dbReference>
<dbReference type="PANTHER" id="PTHR22946">
    <property type="entry name" value="DIENELACTONE HYDROLASE DOMAIN-CONTAINING PROTEIN-RELATED"/>
    <property type="match status" value="1"/>
</dbReference>
<protein>
    <submittedName>
        <fullName evidence="4">Peptidase S15</fullName>
    </submittedName>
</protein>
<dbReference type="Pfam" id="PF08530">
    <property type="entry name" value="PepX_C"/>
    <property type="match status" value="1"/>
</dbReference>
<dbReference type="GO" id="GO:0008239">
    <property type="term" value="F:dipeptidyl-peptidase activity"/>
    <property type="evidence" value="ECO:0007669"/>
    <property type="project" value="InterPro"/>
</dbReference>
<dbReference type="GO" id="GO:0052689">
    <property type="term" value="F:carboxylic ester hydrolase activity"/>
    <property type="evidence" value="ECO:0007669"/>
    <property type="project" value="UniProtKB-ARBA"/>
</dbReference>
<feature type="chain" id="PRO_5015434490" evidence="2">
    <location>
        <begin position="29"/>
        <end position="690"/>
    </location>
</feature>
<dbReference type="InterPro" id="IPR008979">
    <property type="entry name" value="Galactose-bd-like_sf"/>
</dbReference>
<evidence type="ECO:0000256" key="1">
    <source>
        <dbReference type="ARBA" id="ARBA00022801"/>
    </source>
</evidence>
<keyword evidence="1" id="KW-0378">Hydrolase</keyword>
<reference evidence="5" key="1">
    <citation type="submission" date="2018-02" db="EMBL/GenBank/DDBJ databases">
        <authorList>
            <person name="Hausmann B."/>
        </authorList>
    </citation>
    <scope>NUCLEOTIDE SEQUENCE [LARGE SCALE GENOMIC DNA]</scope>
    <source>
        <strain evidence="5">Peat soil MAG SbA1</strain>
    </source>
</reference>
<dbReference type="Gene3D" id="3.40.50.1820">
    <property type="entry name" value="alpha/beta hydrolase"/>
    <property type="match status" value="1"/>
</dbReference>
<dbReference type="OrthoDB" id="319764at2"/>
<dbReference type="NCBIfam" id="TIGR00976">
    <property type="entry name" value="CocE_NonD"/>
    <property type="match status" value="1"/>
</dbReference>
<accession>A0A2U3L2N2</accession>
<feature type="domain" description="Xaa-Pro dipeptidyl-peptidase C-terminal" evidence="3">
    <location>
        <begin position="315"/>
        <end position="546"/>
    </location>
</feature>
<evidence type="ECO:0000313" key="4">
    <source>
        <dbReference type="EMBL" id="SPF46127.1"/>
    </source>
</evidence>
<organism evidence="4 5">
    <name type="scientific">Candidatus Sulfotelmatobacter kueseliae</name>
    <dbReference type="NCBI Taxonomy" id="2042962"/>
    <lineage>
        <taxon>Bacteria</taxon>
        <taxon>Pseudomonadati</taxon>
        <taxon>Acidobacteriota</taxon>
        <taxon>Terriglobia</taxon>
        <taxon>Terriglobales</taxon>
        <taxon>Candidatus Korobacteraceae</taxon>
        <taxon>Candidatus Sulfotelmatobacter</taxon>
    </lineage>
</organism>
<dbReference type="InterPro" id="IPR029058">
    <property type="entry name" value="AB_hydrolase_fold"/>
</dbReference>
<evidence type="ECO:0000259" key="3">
    <source>
        <dbReference type="SMART" id="SM00939"/>
    </source>
</evidence>
<dbReference type="InterPro" id="IPR013736">
    <property type="entry name" value="Xaa-Pro_dipept_C"/>
</dbReference>
<dbReference type="EMBL" id="OMOD01000159">
    <property type="protein sequence ID" value="SPF46127.1"/>
    <property type="molecule type" value="Genomic_DNA"/>
</dbReference>
<dbReference type="SUPFAM" id="SSF53474">
    <property type="entry name" value="alpha/beta-Hydrolases"/>
    <property type="match status" value="1"/>
</dbReference>
<evidence type="ECO:0000256" key="2">
    <source>
        <dbReference type="SAM" id="SignalP"/>
    </source>
</evidence>
<dbReference type="Pfam" id="PF02129">
    <property type="entry name" value="Peptidase_S15"/>
    <property type="match status" value="1"/>
</dbReference>
<sequence length="690" mass="78006">MLTPCSKISAPFLAQVGLAFLAALPICAAAPPPPSASTYGVKVVEDWIPMPDGVRLNVSLFMPTGGKPGEKFPAVLEYLPYRKDDGTAPQDYPIHSYFARHGYVTARVDIRGTGRSEGHTPSREYSAQEQQDGLEVIAWLASQPWSNSNVGMFGISWGGSNTLQLAMRHPPALKAIIAICADEELFKEDVHYIDGLMHVDAFEVTMDLQQAYLPSPDYPTDEKTLALRFDQPPWSLEYMRHQRDGDFWHSPERPLNSIRIPIFVIGGMLDGYRNSIVRVLEQVKSPVKALIGPWNHNEPHDADFGPRIEWRDQAVRWWDQWLKGRDTGIMDEPPIAVYMRHWYPPDPNLKEIPGDWRNEPGWPPPETQLRTFYPSSGGSLTTMPVVGSDDLKYVPTAGVDGGFWWGDLTNDQRPWDAYSLVYDSPPLTEDVAILGQPHVNLEASATAPLADWFARLCDVAPDGTVALVTGAGTSGAQRESASQPADLEPGRAYHLSFDMYLTSWVFPRGHRMRLAVSNSWWPTIWPTPYRMDTTLYFGGEPATSIQLPVVSLEPASRPHFSLPVPSDTLPGVHMSGNGWPGEWKVERNEIAHSTRVQWQGNGVVDYPWVHQKYHEDLIYDLQDDHPDISTVRGTAETIYRQKGRVLTFRDHLTMRSDKQNFYYAYTRELLENGQRIRRKNWQETIPRDHQ</sequence>
<dbReference type="InterPro" id="IPR050261">
    <property type="entry name" value="FrsA_esterase"/>
</dbReference>
<dbReference type="InterPro" id="IPR005674">
    <property type="entry name" value="CocE/Ser_esterase"/>
</dbReference>